<evidence type="ECO:0008006" key="2">
    <source>
        <dbReference type="Google" id="ProtNLM"/>
    </source>
</evidence>
<proteinExistence type="predicted"/>
<reference evidence="1" key="1">
    <citation type="submission" date="2024-02" db="EMBL/GenBank/DDBJ databases">
        <authorList>
            <consortium name="Clinical and Environmental Microbiology Branch: Whole genome sequencing antimicrobial resistance pathogens in the healthcare setting"/>
        </authorList>
    </citation>
    <scope>NUCLEOTIDE SEQUENCE</scope>
    <source>
        <strain evidence="1">2023KU-00017</strain>
    </source>
</reference>
<protein>
    <recommendedName>
        <fullName evidence="2">Glycosyltransferase</fullName>
    </recommendedName>
</protein>
<dbReference type="InterPro" id="IPR029044">
    <property type="entry name" value="Nucleotide-diphossugar_trans"/>
</dbReference>
<accession>A0AAI9MT94</accession>
<dbReference type="Pfam" id="PF11397">
    <property type="entry name" value="GlcNAc"/>
    <property type="match status" value="1"/>
</dbReference>
<dbReference type="SUPFAM" id="SSF53448">
    <property type="entry name" value="Nucleotide-diphospho-sugar transferases"/>
    <property type="match status" value="1"/>
</dbReference>
<comment type="caution">
    <text evidence="1">The sequence shown here is derived from an EMBL/GenBank/DDBJ whole genome shotgun (WGS) entry which is preliminary data.</text>
</comment>
<dbReference type="AlphaFoldDB" id="A0AAI9MT94"/>
<gene>
    <name evidence="1" type="ORF">PN925_002460</name>
</gene>
<organism evidence="1">
    <name type="scientific">Morganella morganii</name>
    <name type="common">Proteus morganii</name>
    <dbReference type="NCBI Taxonomy" id="582"/>
    <lineage>
        <taxon>Bacteria</taxon>
        <taxon>Pseudomonadati</taxon>
        <taxon>Pseudomonadota</taxon>
        <taxon>Gammaproteobacteria</taxon>
        <taxon>Enterobacterales</taxon>
        <taxon>Morganellaceae</taxon>
        <taxon>Morganella</taxon>
    </lineage>
</organism>
<evidence type="ECO:0000313" key="1">
    <source>
        <dbReference type="EMBL" id="EMO9457077.1"/>
    </source>
</evidence>
<sequence>MNNKIFIGIASYRDSELIPTLINMVENSAHPEKLFISVCWQEETRDFSVFTDIGAKVTEATDDNPDVIRMDYHGAILNIHFVQFYQAKGACWARYCCEQYYTDESYFLQIDSHCRFIKNWDSELIDYYNSLKDEFKKPVISGYPPGYIPATEDTEEVLNHGIARMVFNHFNDGDIPSFIPVALLDSKQHTRGCFLAGGFLFTIGQFVTDVPNDPQVFFLGEEISMSARAFTHGYDVVYPNKIFLYHFYGRKGCDKIWGDHTQDKKEKKMVEKSWFERDKISKNRVRQVLGILHSDDIDLGKYDLGTERTLEEYEYLTGILFSEQLIVKELLSNTKPTYFEHIPESRDIWISQLYSDYYRTIEINKSELTVNDDNVDYWSLGVFSEDNQLIAMQRLTTEEFAKQESGDNKNIYQFEIKLKDKTHLIPKKLRLAPFFVDCGWGETVEKVW</sequence>
<dbReference type="EMBL" id="ABKJEP030000033">
    <property type="protein sequence ID" value="EMO9457077.1"/>
    <property type="molecule type" value="Genomic_DNA"/>
</dbReference>
<dbReference type="PANTHER" id="PTHR34496:SF10">
    <property type="entry name" value="GLCNAC TRANSFERASE"/>
    <property type="match status" value="1"/>
</dbReference>
<dbReference type="PANTHER" id="PTHR34496">
    <property type="entry name" value="GLCNAC TRANSFERASE-RELATED"/>
    <property type="match status" value="1"/>
</dbReference>
<name>A0AAI9MT94_MORMO</name>
<dbReference type="InterPro" id="IPR021067">
    <property type="entry name" value="Glycosyltransferase"/>
</dbReference>